<organism evidence="1 2">
    <name type="scientific">Ogataea philodendri</name>
    <dbReference type="NCBI Taxonomy" id="1378263"/>
    <lineage>
        <taxon>Eukaryota</taxon>
        <taxon>Fungi</taxon>
        <taxon>Dikarya</taxon>
        <taxon>Ascomycota</taxon>
        <taxon>Saccharomycotina</taxon>
        <taxon>Pichiomycetes</taxon>
        <taxon>Pichiales</taxon>
        <taxon>Pichiaceae</taxon>
        <taxon>Ogataea</taxon>
    </lineage>
</organism>
<protein>
    <submittedName>
        <fullName evidence="1">Uncharacterized protein</fullName>
    </submittedName>
</protein>
<dbReference type="EMBL" id="JAEUBE010000295">
    <property type="protein sequence ID" value="KAH3665949.1"/>
    <property type="molecule type" value="Genomic_DNA"/>
</dbReference>
<reference evidence="1" key="1">
    <citation type="journal article" date="2021" name="Open Biol.">
        <title>Shared evolutionary footprints suggest mitochondrial oxidative damage underlies multiple complex I losses in fungi.</title>
        <authorList>
            <person name="Schikora-Tamarit M.A."/>
            <person name="Marcet-Houben M."/>
            <person name="Nosek J."/>
            <person name="Gabaldon T."/>
        </authorList>
    </citation>
    <scope>NUCLEOTIDE SEQUENCE</scope>
    <source>
        <strain evidence="1">CBS6075</strain>
    </source>
</reference>
<accession>A0A9P8P6P7</accession>
<evidence type="ECO:0000313" key="2">
    <source>
        <dbReference type="Proteomes" id="UP000769157"/>
    </source>
</evidence>
<keyword evidence="2" id="KW-1185">Reference proteome</keyword>
<sequence>MRDDCHVSSLELYLGSTDWQDEIWRGGLLRNWERFTVKQLVLQEHNWVWVSNSGLHESFMVLGGKWGNHLQTWDRTVPCRVVLRVLGSNTGSCTIWTSEGDVTRLLTTRHVVGLGCRVDDLVNRLHGKVESHELTNWLETGQSGTDTETGETHLGNWSVDNSLWSELVKQSSRDFIGTVILSNFLTH</sequence>
<dbReference type="GeneID" id="70236103"/>
<gene>
    <name evidence="1" type="ORF">OGAPHI_004138</name>
</gene>
<dbReference type="RefSeq" id="XP_046061153.1">
    <property type="nucleotide sequence ID" value="XM_046205184.1"/>
</dbReference>
<dbReference type="AlphaFoldDB" id="A0A9P8P6P7"/>
<reference evidence="1" key="2">
    <citation type="submission" date="2021-01" db="EMBL/GenBank/DDBJ databases">
        <authorList>
            <person name="Schikora-Tamarit M.A."/>
        </authorList>
    </citation>
    <scope>NUCLEOTIDE SEQUENCE</scope>
    <source>
        <strain evidence="1">CBS6075</strain>
    </source>
</reference>
<dbReference type="Proteomes" id="UP000769157">
    <property type="component" value="Unassembled WGS sequence"/>
</dbReference>
<name>A0A9P8P6P7_9ASCO</name>
<comment type="caution">
    <text evidence="1">The sequence shown here is derived from an EMBL/GenBank/DDBJ whole genome shotgun (WGS) entry which is preliminary data.</text>
</comment>
<proteinExistence type="predicted"/>
<evidence type="ECO:0000313" key="1">
    <source>
        <dbReference type="EMBL" id="KAH3665949.1"/>
    </source>
</evidence>